<evidence type="ECO:0000256" key="5">
    <source>
        <dbReference type="ARBA" id="ARBA00023239"/>
    </source>
</evidence>
<dbReference type="HAMAP" id="MF_02065">
    <property type="entry name" value="MltG"/>
    <property type="match status" value="1"/>
</dbReference>
<dbReference type="EMBL" id="JAFHKS010000044">
    <property type="protein sequence ID" value="MBN3547297.1"/>
    <property type="molecule type" value="Genomic_DNA"/>
</dbReference>
<evidence type="ECO:0000256" key="2">
    <source>
        <dbReference type="ARBA" id="ARBA00022692"/>
    </source>
</evidence>
<comment type="similarity">
    <text evidence="7">Belongs to the transglycosylase MltG family.</text>
</comment>
<comment type="caution">
    <text evidence="8">The sequence shown here is derived from an EMBL/GenBank/DDBJ whole genome shotgun (WGS) entry which is preliminary data.</text>
</comment>
<evidence type="ECO:0000313" key="8">
    <source>
        <dbReference type="EMBL" id="MBN3547297.1"/>
    </source>
</evidence>
<evidence type="ECO:0000313" key="9">
    <source>
        <dbReference type="Proteomes" id="UP001319060"/>
    </source>
</evidence>
<sequence>MNRSVKSILIIFFFILAGFIAWVIYEAKPVKGTAEKSIIVKANSDYSVLSQQLQHEGFINNSFLFSLYGTLTGKKEMIAAGEHTIKQGSDFNEIFADLSTLQNETEANEVIVPEGLTVIELADRLSEKEIVDRTAFLEKAKTLNTLTKEQRESLQLNDEKQNLETKYAVEGLLFPDTYFFEKKMDEGEVIRQMTERMIEKMEDLTITTNQTPYEMITLASIIEKEALLNKEKRTIAGVFINRIREKKKLQSCSTVQYLLDKPKAALKRKDLKIKSPYNTYINSGLPPGPIASPDLPSLEAAADPEQHDFYYFVAKQDGTWSHYFSKTYREHKKYTRLSGNY</sequence>
<name>A0ABS2ZGI9_9BACL</name>
<keyword evidence="2 7" id="KW-0812">Transmembrane</keyword>
<proteinExistence type="inferred from homology"/>
<accession>A0ABS2ZGI9</accession>
<keyword evidence="9" id="KW-1185">Reference proteome</keyword>
<evidence type="ECO:0000256" key="1">
    <source>
        <dbReference type="ARBA" id="ARBA00022475"/>
    </source>
</evidence>
<dbReference type="Pfam" id="PF02618">
    <property type="entry name" value="YceG"/>
    <property type="match status" value="1"/>
</dbReference>
<dbReference type="Proteomes" id="UP001319060">
    <property type="component" value="Unassembled WGS sequence"/>
</dbReference>
<keyword evidence="1 7" id="KW-1003">Cell membrane</keyword>
<feature type="site" description="Important for catalytic activity" evidence="7">
    <location>
        <position position="225"/>
    </location>
</feature>
<dbReference type="PANTHER" id="PTHR30518:SF2">
    <property type="entry name" value="ENDOLYTIC MUREIN TRANSGLYCOSYLASE"/>
    <property type="match status" value="1"/>
</dbReference>
<comment type="function">
    <text evidence="7">Functions as a peptidoglycan terminase that cleaves nascent peptidoglycan strands endolytically to terminate their elongation.</text>
</comment>
<evidence type="ECO:0000256" key="3">
    <source>
        <dbReference type="ARBA" id="ARBA00022989"/>
    </source>
</evidence>
<dbReference type="EC" id="4.2.2.29" evidence="7"/>
<dbReference type="RefSeq" id="WP_188401551.1">
    <property type="nucleotide sequence ID" value="NZ_BMCE01000001.1"/>
</dbReference>
<evidence type="ECO:0000256" key="7">
    <source>
        <dbReference type="HAMAP-Rule" id="MF_02065"/>
    </source>
</evidence>
<dbReference type="CDD" id="cd08010">
    <property type="entry name" value="MltG_like"/>
    <property type="match status" value="1"/>
</dbReference>
<protein>
    <recommendedName>
        <fullName evidence="7">Endolytic murein transglycosylase</fullName>
        <ecNumber evidence="7">4.2.2.29</ecNumber>
    </recommendedName>
    <alternativeName>
        <fullName evidence="7">Peptidoglycan lytic transglycosylase</fullName>
    </alternativeName>
    <alternativeName>
        <fullName evidence="7">Peptidoglycan polymerization terminase</fullName>
    </alternativeName>
</protein>
<dbReference type="Gene3D" id="3.30.1490.480">
    <property type="entry name" value="Endolytic murein transglycosylase"/>
    <property type="match status" value="1"/>
</dbReference>
<dbReference type="Gene3D" id="3.30.160.60">
    <property type="entry name" value="Classic Zinc Finger"/>
    <property type="match status" value="1"/>
</dbReference>
<dbReference type="NCBIfam" id="TIGR00247">
    <property type="entry name" value="endolytic transglycosylase MltG"/>
    <property type="match status" value="1"/>
</dbReference>
<dbReference type="InterPro" id="IPR003770">
    <property type="entry name" value="MLTG-like"/>
</dbReference>
<comment type="catalytic activity">
    <reaction evidence="7">
        <text>a peptidoglycan chain = a peptidoglycan chain with N-acetyl-1,6-anhydromuramyl-[peptide] at the reducing end + a peptidoglycan chain with N-acetylglucosamine at the non-reducing end.</text>
        <dbReference type="EC" id="4.2.2.29"/>
    </reaction>
</comment>
<keyword evidence="4 7" id="KW-0472">Membrane</keyword>
<evidence type="ECO:0000256" key="6">
    <source>
        <dbReference type="ARBA" id="ARBA00023316"/>
    </source>
</evidence>
<evidence type="ECO:0000256" key="4">
    <source>
        <dbReference type="ARBA" id="ARBA00023136"/>
    </source>
</evidence>
<comment type="subcellular location">
    <subcellularLocation>
        <location evidence="7">Cell membrane</location>
        <topology evidence="7">Single-pass membrane protein</topology>
    </subcellularLocation>
</comment>
<reference evidence="8 9" key="1">
    <citation type="submission" date="2021-01" db="EMBL/GenBank/DDBJ databases">
        <title>Genome Sequencing of Type Strains.</title>
        <authorList>
            <person name="Lemaire J.F."/>
            <person name="Inderbitzin P."/>
            <person name="Collins S.B."/>
            <person name="Wespe N."/>
            <person name="Knight-Connoni V."/>
        </authorList>
    </citation>
    <scope>NUCLEOTIDE SEQUENCE [LARGE SCALE GENOMIC DNA]</scope>
    <source>
        <strain evidence="8 9">DSM 14730</strain>
    </source>
</reference>
<dbReference type="PANTHER" id="PTHR30518">
    <property type="entry name" value="ENDOLYTIC MUREIN TRANSGLYCOSYLASE"/>
    <property type="match status" value="1"/>
</dbReference>
<feature type="transmembrane region" description="Helical" evidence="7">
    <location>
        <begin position="7"/>
        <end position="25"/>
    </location>
</feature>
<keyword evidence="6 7" id="KW-0961">Cell wall biogenesis/degradation</keyword>
<keyword evidence="3 7" id="KW-1133">Transmembrane helix</keyword>
<gene>
    <name evidence="7 8" type="primary">mltG</name>
    <name evidence="8" type="ORF">JYA64_18460</name>
</gene>
<organism evidence="8 9">
    <name type="scientific">Fictibacillus barbaricus</name>
    <dbReference type="NCBI Taxonomy" id="182136"/>
    <lineage>
        <taxon>Bacteria</taxon>
        <taxon>Bacillati</taxon>
        <taxon>Bacillota</taxon>
        <taxon>Bacilli</taxon>
        <taxon>Bacillales</taxon>
        <taxon>Fictibacillaceae</taxon>
        <taxon>Fictibacillus</taxon>
    </lineage>
</organism>
<keyword evidence="5 7" id="KW-0456">Lyase</keyword>